<proteinExistence type="predicted"/>
<protein>
    <recommendedName>
        <fullName evidence="5">Capsular polysaccharide biosynthesis protein</fullName>
    </recommendedName>
</protein>
<keyword evidence="2" id="KW-0472">Membrane</keyword>
<feature type="transmembrane region" description="Helical" evidence="2">
    <location>
        <begin position="51"/>
        <end position="73"/>
    </location>
</feature>
<dbReference type="EMBL" id="OBQK01000036">
    <property type="protein sequence ID" value="SOC58414.1"/>
    <property type="molecule type" value="Genomic_DNA"/>
</dbReference>
<dbReference type="AlphaFoldDB" id="A0A285VWJ6"/>
<organism evidence="3 4">
    <name type="scientific">Ornithinimicrobium cerasi</name>
    <dbReference type="NCBI Taxonomy" id="2248773"/>
    <lineage>
        <taxon>Bacteria</taxon>
        <taxon>Bacillati</taxon>
        <taxon>Actinomycetota</taxon>
        <taxon>Actinomycetes</taxon>
        <taxon>Micrococcales</taxon>
        <taxon>Ornithinimicrobiaceae</taxon>
        <taxon>Ornithinimicrobium</taxon>
    </lineage>
</organism>
<keyword evidence="2" id="KW-0812">Transmembrane</keyword>
<keyword evidence="4" id="KW-1185">Reference proteome</keyword>
<evidence type="ECO:0008006" key="5">
    <source>
        <dbReference type="Google" id="ProtNLM"/>
    </source>
</evidence>
<evidence type="ECO:0000256" key="2">
    <source>
        <dbReference type="SAM" id="Phobius"/>
    </source>
</evidence>
<sequence length="220" mass="23143">MARHRVPGESSVVRLTRPVAAGPTRSSRPPVPQHTSRRASRQGTAVRRSHLAALPWLTFVLLLLVVTVGASVLGADSYAATATVSASSDRAASAGAVELTRADLLPRVREAIEMGREPSVRLTVDHPPGRPELLVTARADDPRLAALAADTAAALVVSERQDHLTLSAPATVPSAPERSPSPWWAAAGLTALALALLVERAHGRWELRHTPARPPAEGAA</sequence>
<evidence type="ECO:0000256" key="1">
    <source>
        <dbReference type="SAM" id="MobiDB-lite"/>
    </source>
</evidence>
<accession>A0A285VWJ6</accession>
<feature type="region of interest" description="Disordered" evidence="1">
    <location>
        <begin position="1"/>
        <end position="45"/>
    </location>
</feature>
<evidence type="ECO:0000313" key="3">
    <source>
        <dbReference type="EMBL" id="SOC58414.1"/>
    </source>
</evidence>
<reference evidence="4" key="1">
    <citation type="submission" date="2017-08" db="EMBL/GenBank/DDBJ databases">
        <authorList>
            <person name="Varghese N."/>
            <person name="Submissions S."/>
        </authorList>
    </citation>
    <scope>NUCLEOTIDE SEQUENCE [LARGE SCALE GENOMIC DNA]</scope>
    <source>
        <strain evidence="4">USBA17B2</strain>
    </source>
</reference>
<gene>
    <name evidence="3" type="ORF">SAMN05421879_1363</name>
</gene>
<evidence type="ECO:0000313" key="4">
    <source>
        <dbReference type="Proteomes" id="UP000219688"/>
    </source>
</evidence>
<dbReference type="Proteomes" id="UP000219688">
    <property type="component" value="Unassembled WGS sequence"/>
</dbReference>
<name>A0A285VWJ6_9MICO</name>
<dbReference type="RefSeq" id="WP_097189467.1">
    <property type="nucleotide sequence ID" value="NZ_OBQK01000036.1"/>
</dbReference>
<keyword evidence="2" id="KW-1133">Transmembrane helix</keyword>